<dbReference type="PANTHER" id="PTHR42852:SF17">
    <property type="entry name" value="THIOREDOXIN-LIKE PROTEIN HI_1115"/>
    <property type="match status" value="1"/>
</dbReference>
<feature type="domain" description="Thioredoxin" evidence="2">
    <location>
        <begin position="59"/>
        <end position="199"/>
    </location>
</feature>
<dbReference type="PROSITE" id="PS00194">
    <property type="entry name" value="THIOREDOXIN_1"/>
    <property type="match status" value="1"/>
</dbReference>
<dbReference type="GO" id="GO:0016491">
    <property type="term" value="F:oxidoreductase activity"/>
    <property type="evidence" value="ECO:0007669"/>
    <property type="project" value="InterPro"/>
</dbReference>
<evidence type="ECO:0000259" key="2">
    <source>
        <dbReference type="PROSITE" id="PS51352"/>
    </source>
</evidence>
<reference evidence="4" key="1">
    <citation type="submission" date="2020-07" db="EMBL/GenBank/DDBJ databases">
        <title>Chryseobacterium sp. CX-624.</title>
        <authorList>
            <person name="Yang C."/>
        </authorList>
    </citation>
    <scope>NUCLEOTIDE SEQUENCE</scope>
    <source>
        <strain evidence="4">CX-624</strain>
    </source>
</reference>
<dbReference type="InterPro" id="IPR036249">
    <property type="entry name" value="Thioredoxin-like_sf"/>
</dbReference>
<evidence type="ECO:0000313" key="3">
    <source>
        <dbReference type="EMBL" id="MBA5245702.1"/>
    </source>
</evidence>
<dbReference type="RefSeq" id="WP_181885825.1">
    <property type="nucleotide sequence ID" value="NZ_CP059472.1"/>
</dbReference>
<dbReference type="InterPro" id="IPR017937">
    <property type="entry name" value="Thioredoxin_CS"/>
</dbReference>
<evidence type="ECO:0000256" key="1">
    <source>
        <dbReference type="ARBA" id="ARBA00023284"/>
    </source>
</evidence>
<keyword evidence="1" id="KW-0676">Redox-active center</keyword>
<dbReference type="PROSITE" id="PS51352">
    <property type="entry name" value="THIOREDOXIN_2"/>
    <property type="match status" value="1"/>
</dbReference>
<accession>A0A7D7RL30</accession>
<gene>
    <name evidence="4" type="ORF">H1R16_02465</name>
    <name evidence="3" type="ORF">H2507_00810</name>
</gene>
<dbReference type="KEGG" id="cbau:H1R16_02465"/>
<reference evidence="6" key="3">
    <citation type="submission" date="2020-07" db="EMBL/GenBank/DDBJ databases">
        <title>Flavobacterium sp. xlx-214.</title>
        <authorList>
            <person name="Yang C."/>
        </authorList>
    </citation>
    <scope>NUCLEOTIDE SEQUENCE [LARGE SCALE GENOMIC DNA]</scope>
    <source>
        <strain evidence="6">CX-624</strain>
    </source>
</reference>
<organism evidence="4 5">
    <name type="scientific">Marnyiella aurantia</name>
    <dbReference type="NCBI Taxonomy" id="2758037"/>
    <lineage>
        <taxon>Bacteria</taxon>
        <taxon>Pseudomonadati</taxon>
        <taxon>Bacteroidota</taxon>
        <taxon>Flavobacteriia</taxon>
        <taxon>Flavobacteriales</taxon>
        <taxon>Weeksellaceae</taxon>
        <taxon>Marnyiella</taxon>
    </lineage>
</organism>
<dbReference type="AlphaFoldDB" id="A0A7D7RL30"/>
<dbReference type="PANTHER" id="PTHR42852">
    <property type="entry name" value="THIOL:DISULFIDE INTERCHANGE PROTEIN DSBE"/>
    <property type="match status" value="1"/>
</dbReference>
<protein>
    <submittedName>
        <fullName evidence="4">TlpA family protein disulfide reductase</fullName>
    </submittedName>
</protein>
<dbReference type="Proteomes" id="UP000515349">
    <property type="component" value="Chromosome"/>
</dbReference>
<evidence type="ECO:0000313" key="5">
    <source>
        <dbReference type="Proteomes" id="UP000515349"/>
    </source>
</evidence>
<dbReference type="Pfam" id="PF00578">
    <property type="entry name" value="AhpC-TSA"/>
    <property type="match status" value="1"/>
</dbReference>
<name>A0A7D7RL30_9FLAO</name>
<proteinExistence type="predicted"/>
<dbReference type="Proteomes" id="UP000539710">
    <property type="component" value="Unassembled WGS sequence"/>
</dbReference>
<dbReference type="GO" id="GO:0016209">
    <property type="term" value="F:antioxidant activity"/>
    <property type="evidence" value="ECO:0007669"/>
    <property type="project" value="InterPro"/>
</dbReference>
<dbReference type="InterPro" id="IPR000866">
    <property type="entry name" value="AhpC/TSA"/>
</dbReference>
<evidence type="ECO:0000313" key="4">
    <source>
        <dbReference type="EMBL" id="QMS98892.1"/>
    </source>
</evidence>
<sequence>MNKEKTKEWLKKNWSTALLTAFLAVILISPDAKTWFMRQVISTGVMNLTLQDQSKKSNEKSTSEIADFRLQDEDGRIVSTKELRGKVVFMNFWASWCPPCRAEFPSVQKFFDRYKDDPNVVFLTVNLDDQAAAGRNYLDKQNFTLPLLVPASDIPPAYYTGSLPTTVVLDKKSEIRLHHTGMADYSKDSFYKKIDAMLAE</sequence>
<dbReference type="SUPFAM" id="SSF52833">
    <property type="entry name" value="Thioredoxin-like"/>
    <property type="match status" value="1"/>
</dbReference>
<keyword evidence="6" id="KW-1185">Reference proteome</keyword>
<dbReference type="CDD" id="cd02966">
    <property type="entry name" value="TlpA_like_family"/>
    <property type="match status" value="1"/>
</dbReference>
<reference evidence="3" key="4">
    <citation type="submission" date="2020-07" db="EMBL/GenBank/DDBJ databases">
        <authorList>
            <person name="Yang C."/>
        </authorList>
    </citation>
    <scope>NUCLEOTIDE SEQUENCE</scope>
    <source>
        <strain evidence="3">Cx-624</strain>
    </source>
</reference>
<dbReference type="EMBL" id="JACEUX010000001">
    <property type="protein sequence ID" value="MBA5245702.1"/>
    <property type="molecule type" value="Genomic_DNA"/>
</dbReference>
<dbReference type="Gene3D" id="3.40.30.10">
    <property type="entry name" value="Glutaredoxin"/>
    <property type="match status" value="1"/>
</dbReference>
<evidence type="ECO:0000313" key="6">
    <source>
        <dbReference type="Proteomes" id="UP000539710"/>
    </source>
</evidence>
<dbReference type="InterPro" id="IPR013766">
    <property type="entry name" value="Thioredoxin_domain"/>
</dbReference>
<dbReference type="EMBL" id="CP059472">
    <property type="protein sequence ID" value="QMS98892.1"/>
    <property type="molecule type" value="Genomic_DNA"/>
</dbReference>
<reference evidence="5" key="2">
    <citation type="submission" date="2020-07" db="EMBL/GenBank/DDBJ databases">
        <title>Chryseobacterium sp.cx-624.</title>
        <authorList>
            <person name="Yang C."/>
        </authorList>
    </citation>
    <scope>NUCLEOTIDE SEQUENCE [LARGE SCALE GENOMIC DNA]</scope>
    <source>
        <strain evidence="5">cx-624</strain>
    </source>
</reference>
<dbReference type="InterPro" id="IPR050553">
    <property type="entry name" value="Thioredoxin_ResA/DsbE_sf"/>
</dbReference>